<evidence type="ECO:0000256" key="3">
    <source>
        <dbReference type="ARBA" id="ARBA00022676"/>
    </source>
</evidence>
<dbReference type="InterPro" id="IPR001173">
    <property type="entry name" value="Glyco_trans_2-like"/>
</dbReference>
<dbReference type="PANTHER" id="PTHR48090:SF10">
    <property type="entry name" value="GLUCOSYL-3-PHOSPHOGLYCERATE SYNTHASE"/>
    <property type="match status" value="1"/>
</dbReference>
<protein>
    <recommendedName>
        <fullName evidence="6">Glycosyltransferase 2-like domain-containing protein</fullName>
    </recommendedName>
</protein>
<reference evidence="8" key="1">
    <citation type="submission" date="2017-09" db="EMBL/GenBank/DDBJ databases">
        <title>Depth-based differentiation of microbial function through sediment-hosted aquifers and enrichment of novel symbionts in the deep terrestrial subsurface.</title>
        <authorList>
            <person name="Probst A.J."/>
            <person name="Ladd B."/>
            <person name="Jarett J.K."/>
            <person name="Geller-Mcgrath D.E."/>
            <person name="Sieber C.M.K."/>
            <person name="Emerson J.B."/>
            <person name="Anantharaman K."/>
            <person name="Thomas B.C."/>
            <person name="Malmstrom R."/>
            <person name="Stieglmeier M."/>
            <person name="Klingl A."/>
            <person name="Woyke T."/>
            <person name="Ryan C.M."/>
            <person name="Banfield J.F."/>
        </authorList>
    </citation>
    <scope>NUCLEOTIDE SEQUENCE [LARGE SCALE GENOMIC DNA]</scope>
</reference>
<keyword evidence="5" id="KW-0460">Magnesium</keyword>
<gene>
    <name evidence="7" type="ORF">COX73_01655</name>
</gene>
<sequence length="391" mass="44983">MQKNKFDIIVGVPTYNEADTIRNVLSKIDLGLIKYFPGHKSLIVNIDSESTDGTRKIFLDTKTSTEKVALSGGSSPRGKGVNIFKFLELAQQVNVPYLCIFDGDIISISESWIKYLLEPILRKEADFVAPIYTHTRIEANAIDHFFNPIIIKWFGHTIRQPIAGEFAMNKKFIEYFLKQHRCKTTYLFGLAVSLVIHAIGGNFKIKEVFLGRKVHKPNFGKISPMFEQMASTTIFTLAQYKKNREIESGKFNKNFFLKKIKWNNRLRFVSKKKIIDKKLDDFYKYSLNKLSQVSTEEAKTYFGVSSFLLEKIFNRKIQITSAQWVQILKHLVDYISNNSISAAKAEQIATSLSPFLFLRLVYFLDELNNISSNRKIEDALQNQLDLLLISD</sequence>
<evidence type="ECO:0000256" key="1">
    <source>
        <dbReference type="ARBA" id="ARBA00001946"/>
    </source>
</evidence>
<dbReference type="GO" id="GO:0016757">
    <property type="term" value="F:glycosyltransferase activity"/>
    <property type="evidence" value="ECO:0007669"/>
    <property type="project" value="UniProtKB-KW"/>
</dbReference>
<name>A0A2M7VKA5_9BACT</name>
<evidence type="ECO:0000259" key="6">
    <source>
        <dbReference type="Pfam" id="PF00535"/>
    </source>
</evidence>
<dbReference type="EMBL" id="PFPS01000068">
    <property type="protein sequence ID" value="PJA02272.1"/>
    <property type="molecule type" value="Genomic_DNA"/>
</dbReference>
<dbReference type="InterPro" id="IPR050256">
    <property type="entry name" value="Glycosyltransferase_2"/>
</dbReference>
<organism evidence="7 8">
    <name type="scientific">bacterium (Candidatus Gribaldobacteria) CG_4_10_14_0_2_um_filter_36_18</name>
    <dbReference type="NCBI Taxonomy" id="2014264"/>
    <lineage>
        <taxon>Bacteria</taxon>
        <taxon>Candidatus Gribaldobacteria</taxon>
    </lineage>
</organism>
<proteinExistence type="inferred from homology"/>
<evidence type="ECO:0000256" key="5">
    <source>
        <dbReference type="ARBA" id="ARBA00022842"/>
    </source>
</evidence>
<evidence type="ECO:0000313" key="8">
    <source>
        <dbReference type="Proteomes" id="UP000231469"/>
    </source>
</evidence>
<keyword evidence="3" id="KW-0328">Glycosyltransferase</keyword>
<feature type="domain" description="Glycosyltransferase 2-like" evidence="6">
    <location>
        <begin position="10"/>
        <end position="143"/>
    </location>
</feature>
<keyword evidence="4" id="KW-0808">Transferase</keyword>
<evidence type="ECO:0000256" key="4">
    <source>
        <dbReference type="ARBA" id="ARBA00022679"/>
    </source>
</evidence>
<comment type="caution">
    <text evidence="7">The sequence shown here is derived from an EMBL/GenBank/DDBJ whole genome shotgun (WGS) entry which is preliminary data.</text>
</comment>
<comment type="similarity">
    <text evidence="2">Belongs to the glycosyltransferase 2 family.</text>
</comment>
<dbReference type="Gene3D" id="3.90.550.10">
    <property type="entry name" value="Spore Coat Polysaccharide Biosynthesis Protein SpsA, Chain A"/>
    <property type="match status" value="1"/>
</dbReference>
<dbReference type="AlphaFoldDB" id="A0A2M7VKA5"/>
<dbReference type="PANTHER" id="PTHR48090">
    <property type="entry name" value="UNDECAPRENYL-PHOSPHATE 4-DEOXY-4-FORMAMIDO-L-ARABINOSE TRANSFERASE-RELATED"/>
    <property type="match status" value="1"/>
</dbReference>
<accession>A0A2M7VKA5</accession>
<comment type="cofactor">
    <cofactor evidence="1">
        <name>Mg(2+)</name>
        <dbReference type="ChEBI" id="CHEBI:18420"/>
    </cofactor>
</comment>
<dbReference type="InterPro" id="IPR029044">
    <property type="entry name" value="Nucleotide-diphossugar_trans"/>
</dbReference>
<dbReference type="Pfam" id="PF00535">
    <property type="entry name" value="Glycos_transf_2"/>
    <property type="match status" value="1"/>
</dbReference>
<evidence type="ECO:0000256" key="2">
    <source>
        <dbReference type="ARBA" id="ARBA00006739"/>
    </source>
</evidence>
<dbReference type="Proteomes" id="UP000231469">
    <property type="component" value="Unassembled WGS sequence"/>
</dbReference>
<evidence type="ECO:0000313" key="7">
    <source>
        <dbReference type="EMBL" id="PJA02272.1"/>
    </source>
</evidence>
<dbReference type="SUPFAM" id="SSF53448">
    <property type="entry name" value="Nucleotide-diphospho-sugar transferases"/>
    <property type="match status" value="1"/>
</dbReference>